<organism evidence="1 2">
    <name type="scientific">Hypsibius exemplaris</name>
    <name type="common">Freshwater tardigrade</name>
    <dbReference type="NCBI Taxonomy" id="2072580"/>
    <lineage>
        <taxon>Eukaryota</taxon>
        <taxon>Metazoa</taxon>
        <taxon>Ecdysozoa</taxon>
        <taxon>Tardigrada</taxon>
        <taxon>Eutardigrada</taxon>
        <taxon>Parachela</taxon>
        <taxon>Hypsibioidea</taxon>
        <taxon>Hypsibiidae</taxon>
        <taxon>Hypsibius</taxon>
    </lineage>
</organism>
<evidence type="ECO:0000313" key="2">
    <source>
        <dbReference type="Proteomes" id="UP000192578"/>
    </source>
</evidence>
<sequence>MSFNESILSGSLNASDRNNSICTVSIEQFNAQNLIPLLVASATVAAQLFHILIFRLWSNKEPYLILHISLAYGSAVQPQFDVSTHGSISIGSAGIHYPRWRTGRMQS</sequence>
<gene>
    <name evidence="1" type="ORF">BV898_16996</name>
</gene>
<proteinExistence type="predicted"/>
<comment type="caution">
    <text evidence="1">The sequence shown here is derived from an EMBL/GenBank/DDBJ whole genome shotgun (WGS) entry which is preliminary data.</text>
</comment>
<protein>
    <submittedName>
        <fullName evidence="1">Uncharacterized protein</fullName>
    </submittedName>
</protein>
<dbReference type="EMBL" id="MTYJ01000273">
    <property type="protein sequence ID" value="OWA52544.1"/>
    <property type="molecule type" value="Genomic_DNA"/>
</dbReference>
<reference evidence="2" key="1">
    <citation type="submission" date="2017-01" db="EMBL/GenBank/DDBJ databases">
        <title>Comparative genomics of anhydrobiosis in the tardigrade Hypsibius dujardini.</title>
        <authorList>
            <person name="Yoshida Y."/>
            <person name="Koutsovoulos G."/>
            <person name="Laetsch D."/>
            <person name="Stevens L."/>
            <person name="Kumar S."/>
            <person name="Horikawa D."/>
            <person name="Ishino K."/>
            <person name="Komine S."/>
            <person name="Tomita M."/>
            <person name="Blaxter M."/>
            <person name="Arakawa K."/>
        </authorList>
    </citation>
    <scope>NUCLEOTIDE SEQUENCE [LARGE SCALE GENOMIC DNA]</scope>
    <source>
        <strain evidence="2">Z151</strain>
    </source>
</reference>
<evidence type="ECO:0000313" key="1">
    <source>
        <dbReference type="EMBL" id="OWA52544.1"/>
    </source>
</evidence>
<dbReference type="AlphaFoldDB" id="A0A9X6NFW2"/>
<name>A0A9X6NFW2_HYPEX</name>
<keyword evidence="2" id="KW-1185">Reference proteome</keyword>
<accession>A0A9X6NFW2</accession>
<dbReference type="Proteomes" id="UP000192578">
    <property type="component" value="Unassembled WGS sequence"/>
</dbReference>